<evidence type="ECO:0000256" key="1">
    <source>
        <dbReference type="ARBA" id="ARBA00022679"/>
    </source>
</evidence>
<keyword evidence="5" id="KW-0812">Transmembrane</keyword>
<dbReference type="InterPro" id="IPR007168">
    <property type="entry name" value="Phageshock_PspC_N"/>
</dbReference>
<dbReference type="InterPro" id="IPR036890">
    <property type="entry name" value="HATPase_C_sf"/>
</dbReference>
<keyword evidence="1" id="KW-0808">Transferase</keyword>
<keyword evidence="3" id="KW-0902">Two-component regulatory system</keyword>
<dbReference type="InterPro" id="IPR003594">
    <property type="entry name" value="HATPase_dom"/>
</dbReference>
<name>A0A8J3R8N2_9ACTN</name>
<sequence>MLPEMSEMPNATMPNTMPGAPEAPPRLVRPMTGRVIAGVAQGAAAQLRLDPVVMRLAFVLLTVVDGLGFVAYAALWMFTPKEQLKGRVPGRDWGQLAAYGVLWLVLAAFGWLTGAPSGGYGTWPLAIGGVGALILWQQADPDRRQRWMSGAVQQVNATWVRTSIGALLVVVGAIGFLAASGELAKAGTGLVFTAVVVGGIAMIAAPWLASLIQELQRERTERIRQEERAEMAAHVHDSVLHTLTLIQRNAHDSREVTRLARSQERELRNWLYQPKQDADATLAAAVRRVAAEEEDAHGVHIEVVCVGDCELTEGLVALLHAARQAMVNAAKYSEASVISVYAEVEPEEVTVFIRDRGKGFVLDDVPEDRMGIRQSIIGRMERNGGSARIRTEPGDGTEVMLTMKRNP</sequence>
<dbReference type="Pfam" id="PF04024">
    <property type="entry name" value="PspC"/>
    <property type="match status" value="1"/>
</dbReference>
<keyword evidence="5" id="KW-1133">Transmembrane helix</keyword>
<evidence type="ECO:0000313" key="9">
    <source>
        <dbReference type="Proteomes" id="UP000610966"/>
    </source>
</evidence>
<reference evidence="8" key="1">
    <citation type="submission" date="2021-01" db="EMBL/GenBank/DDBJ databases">
        <title>Whole genome shotgun sequence of Sphaerimonospora thailandensis NBRC 107569.</title>
        <authorList>
            <person name="Komaki H."/>
            <person name="Tamura T."/>
        </authorList>
    </citation>
    <scope>NUCLEOTIDE SEQUENCE</scope>
    <source>
        <strain evidence="8">NBRC 107569</strain>
    </source>
</reference>
<feature type="transmembrane region" description="Helical" evidence="5">
    <location>
        <begin position="96"/>
        <end position="114"/>
    </location>
</feature>
<feature type="domain" description="Histidine kinase/HSP90-like ATPase" evidence="6">
    <location>
        <begin position="317"/>
        <end position="405"/>
    </location>
</feature>
<evidence type="ECO:0000259" key="6">
    <source>
        <dbReference type="Pfam" id="PF02518"/>
    </source>
</evidence>
<dbReference type="GO" id="GO:0016301">
    <property type="term" value="F:kinase activity"/>
    <property type="evidence" value="ECO:0007669"/>
    <property type="project" value="UniProtKB-KW"/>
</dbReference>
<keyword evidence="5" id="KW-0472">Membrane</keyword>
<protein>
    <submittedName>
        <fullName evidence="8">Histidine kinase</fullName>
    </submittedName>
</protein>
<evidence type="ECO:0000259" key="7">
    <source>
        <dbReference type="Pfam" id="PF04024"/>
    </source>
</evidence>
<evidence type="ECO:0000256" key="2">
    <source>
        <dbReference type="ARBA" id="ARBA00022777"/>
    </source>
</evidence>
<proteinExistence type="predicted"/>
<feature type="transmembrane region" description="Helical" evidence="5">
    <location>
        <begin position="158"/>
        <end position="178"/>
    </location>
</feature>
<dbReference type="InterPro" id="IPR050482">
    <property type="entry name" value="Sensor_HK_TwoCompSys"/>
</dbReference>
<accession>A0A8J3R8N2</accession>
<dbReference type="EMBL" id="BOOG01000022">
    <property type="protein sequence ID" value="GIH70390.1"/>
    <property type="molecule type" value="Genomic_DNA"/>
</dbReference>
<dbReference type="Pfam" id="PF02518">
    <property type="entry name" value="HATPase_c"/>
    <property type="match status" value="1"/>
</dbReference>
<organism evidence="8 9">
    <name type="scientific">Sphaerimonospora thailandensis</name>
    <dbReference type="NCBI Taxonomy" id="795644"/>
    <lineage>
        <taxon>Bacteria</taxon>
        <taxon>Bacillati</taxon>
        <taxon>Actinomycetota</taxon>
        <taxon>Actinomycetes</taxon>
        <taxon>Streptosporangiales</taxon>
        <taxon>Streptosporangiaceae</taxon>
        <taxon>Sphaerimonospora</taxon>
    </lineage>
</organism>
<dbReference type="Gene3D" id="3.30.565.10">
    <property type="entry name" value="Histidine kinase-like ATPase, C-terminal domain"/>
    <property type="match status" value="1"/>
</dbReference>
<dbReference type="AlphaFoldDB" id="A0A8J3R8N2"/>
<gene>
    <name evidence="8" type="ORF">Mth01_26430</name>
</gene>
<keyword evidence="2 8" id="KW-0418">Kinase</keyword>
<evidence type="ECO:0000256" key="3">
    <source>
        <dbReference type="ARBA" id="ARBA00023012"/>
    </source>
</evidence>
<dbReference type="SUPFAM" id="SSF55874">
    <property type="entry name" value="ATPase domain of HSP90 chaperone/DNA topoisomerase II/histidine kinase"/>
    <property type="match status" value="1"/>
</dbReference>
<comment type="caution">
    <text evidence="8">The sequence shown here is derived from an EMBL/GenBank/DDBJ whole genome shotgun (WGS) entry which is preliminary data.</text>
</comment>
<dbReference type="PANTHER" id="PTHR24421:SF61">
    <property type="entry name" value="OXYGEN SENSOR HISTIDINE KINASE NREB"/>
    <property type="match status" value="1"/>
</dbReference>
<dbReference type="Proteomes" id="UP000610966">
    <property type="component" value="Unassembled WGS sequence"/>
</dbReference>
<feature type="region of interest" description="Disordered" evidence="4">
    <location>
        <begin position="1"/>
        <end position="21"/>
    </location>
</feature>
<keyword evidence="9" id="KW-1185">Reference proteome</keyword>
<feature type="domain" description="Phage shock protein PspC N-terminal" evidence="7">
    <location>
        <begin position="26"/>
        <end position="82"/>
    </location>
</feature>
<feature type="transmembrane region" description="Helical" evidence="5">
    <location>
        <begin position="56"/>
        <end position="75"/>
    </location>
</feature>
<dbReference type="PANTHER" id="PTHR24421">
    <property type="entry name" value="NITRATE/NITRITE SENSOR PROTEIN NARX-RELATED"/>
    <property type="match status" value="1"/>
</dbReference>
<evidence type="ECO:0000256" key="5">
    <source>
        <dbReference type="SAM" id="Phobius"/>
    </source>
</evidence>
<feature type="transmembrane region" description="Helical" evidence="5">
    <location>
        <begin position="190"/>
        <end position="212"/>
    </location>
</feature>
<evidence type="ECO:0000256" key="4">
    <source>
        <dbReference type="SAM" id="MobiDB-lite"/>
    </source>
</evidence>
<evidence type="ECO:0000313" key="8">
    <source>
        <dbReference type="EMBL" id="GIH70390.1"/>
    </source>
</evidence>
<feature type="transmembrane region" description="Helical" evidence="5">
    <location>
        <begin position="120"/>
        <end position="137"/>
    </location>
</feature>
<dbReference type="GO" id="GO:0000160">
    <property type="term" value="P:phosphorelay signal transduction system"/>
    <property type="evidence" value="ECO:0007669"/>
    <property type="project" value="UniProtKB-KW"/>
</dbReference>